<dbReference type="Gene3D" id="3.40.50.150">
    <property type="entry name" value="Vaccinia Virus protein VP39"/>
    <property type="match status" value="2"/>
</dbReference>
<keyword evidence="7" id="KW-1185">Reference proteome</keyword>
<dbReference type="VEuPathDB" id="ToxoDB:cyc_02335"/>
<protein>
    <submittedName>
        <fullName evidence="6">Methyltransferase domain-containing protein</fullName>
    </submittedName>
</protein>
<comment type="caution">
    <text evidence="6">The sequence shown here is derived from an EMBL/GenBank/DDBJ whole genome shotgun (WGS) entry which is preliminary data.</text>
</comment>
<evidence type="ECO:0000313" key="6">
    <source>
        <dbReference type="EMBL" id="OEH80533.1"/>
    </source>
</evidence>
<dbReference type="GO" id="GO:0008168">
    <property type="term" value="F:methyltransferase activity"/>
    <property type="evidence" value="ECO:0007669"/>
    <property type="project" value="UniProtKB-KW"/>
</dbReference>
<dbReference type="AlphaFoldDB" id="A0A1D3DAR2"/>
<comment type="similarity">
    <text evidence="1">Belongs to the methyltransferase superfamily.</text>
</comment>
<feature type="region of interest" description="Disordered" evidence="5">
    <location>
        <begin position="596"/>
        <end position="628"/>
    </location>
</feature>
<evidence type="ECO:0000256" key="4">
    <source>
        <dbReference type="ARBA" id="ARBA00023268"/>
    </source>
</evidence>
<dbReference type="SUPFAM" id="SSF53335">
    <property type="entry name" value="S-adenosyl-L-methionine-dependent methyltransferases"/>
    <property type="match status" value="2"/>
</dbReference>
<keyword evidence="2 6" id="KW-0489">Methyltransferase</keyword>
<dbReference type="Pfam" id="PF01564">
    <property type="entry name" value="Spermine_synth"/>
    <property type="match status" value="1"/>
</dbReference>
<proteinExistence type="inferred from homology"/>
<sequence>MAYLPATLAHFRERSYWDNFFKSRGGEAFEWYGTFCDFREAFGILGLLRGAPKADEGSQEGPLLLHVGCGNSTLPRELYEEGYKRIVNIDFSPVVIEEMKARFAALPSLEWRCLDVRGKGLQEAFLGPPGGSGPPPFDIVLDKGFLDAFISIDHEEALLAKTGPSGVPPAGMPAEGTSEGSRSAKVSPASTPYDYKKAASEYFEAVMEVLKEGGSYILISLLQDYLLKEFVRFFLTRHVTVEIFPCRTGDPKMQGSAFAGRLQPFLIRVKKEAPPSGGALGVTPQVPTCTMAGTPGREGPETFPLWELTKHVAAVSRWFALDALARSQSPGKRAILHVGGGGGPFARCSVAVYDTTNQAHAKKGKTAALLVPPGQELTWTFATSEGNQQIADQLETSRLLVVTFPLGFGSDALQEVAPVQWHRTIEEAQKTLGPLLKEFSLPTEVGSRVVLEGKGGWCCFRGEESQAGARELAEKRSLRLSLFLGGTAQLPAGELGYASKGGSVLMAIFPALDALGEPLFAAFILAPSARDTEGLWLCYLSTSFPNCADPLFAEDAIPILTLGEQAPVREVLWQQSSPLAGRILVRDVQDTTVLESAAAAGGSPEGATSTVPQTKRKAKQAKRRKERDSNYQRLMRQLLFSCNPNTLQSELKLRVPKGVSSTDASQVEFLTLDPASAYYCAIVTAFGLSKKVVTSPWGSINTIDAVLLGGGVLGGMLHRLFGSFGLSLTCVELDAVVIQVAKQFFGFKESESPRLRTVCGEGKQYVEALPPESLDLLIIDINSGETADAVICPPKAFAEAEFLQTAKEKLRPGGVFISNLLCRSEETKKQLLDSVKKEFPFAAVIDVPEDVNEVAVAVKDGPSPQNGQNLVSSSELFKRLQHLVRTMLLAAHWHQGGMACWTEYAGLGRPD</sequence>
<dbReference type="InterPro" id="IPR029063">
    <property type="entry name" value="SAM-dependent_MTases_sf"/>
</dbReference>
<name>A0A1D3DAR2_9EIME</name>
<dbReference type="EMBL" id="JROU02000048">
    <property type="protein sequence ID" value="OEH80533.1"/>
    <property type="molecule type" value="Genomic_DNA"/>
</dbReference>
<feature type="region of interest" description="Disordered" evidence="5">
    <location>
        <begin position="163"/>
        <end position="187"/>
    </location>
</feature>
<accession>A0A1D3DAR2</accession>
<feature type="compositionally biased region" description="Low complexity" evidence="5">
    <location>
        <begin position="596"/>
        <end position="610"/>
    </location>
</feature>
<keyword evidence="4" id="KW-0511">Multifunctional enzyme</keyword>
<reference evidence="6 7" key="1">
    <citation type="journal article" date="2016" name="BMC Genomics">
        <title>Comparative genomics reveals Cyclospora cayetanensis possesses coccidia-like metabolism and invasion components but unique surface antigens.</title>
        <authorList>
            <person name="Liu S."/>
            <person name="Wang L."/>
            <person name="Zheng H."/>
            <person name="Xu Z."/>
            <person name="Roellig D.M."/>
            <person name="Li N."/>
            <person name="Frace M.A."/>
            <person name="Tang K."/>
            <person name="Arrowood M.J."/>
            <person name="Moss D.M."/>
            <person name="Zhang L."/>
            <person name="Feng Y."/>
            <person name="Xiao L."/>
        </authorList>
    </citation>
    <scope>NUCLEOTIDE SEQUENCE [LARGE SCALE GENOMIC DNA]</scope>
    <source>
        <strain evidence="6 7">CHN_HEN01</strain>
    </source>
</reference>
<evidence type="ECO:0000256" key="2">
    <source>
        <dbReference type="ARBA" id="ARBA00022603"/>
    </source>
</evidence>
<dbReference type="GO" id="GO:0032259">
    <property type="term" value="P:methylation"/>
    <property type="evidence" value="ECO:0007669"/>
    <property type="project" value="UniProtKB-KW"/>
</dbReference>
<evidence type="ECO:0000256" key="3">
    <source>
        <dbReference type="ARBA" id="ARBA00022679"/>
    </source>
</evidence>
<dbReference type="CDD" id="cd02440">
    <property type="entry name" value="AdoMet_MTases"/>
    <property type="match status" value="1"/>
</dbReference>
<dbReference type="InterPro" id="IPR051419">
    <property type="entry name" value="Lys/N-term_MeTrsfase_sf"/>
</dbReference>
<dbReference type="Proteomes" id="UP000095192">
    <property type="component" value="Unassembled WGS sequence"/>
</dbReference>
<evidence type="ECO:0000313" key="7">
    <source>
        <dbReference type="Proteomes" id="UP000095192"/>
    </source>
</evidence>
<gene>
    <name evidence="6" type="ORF">cyc_02335</name>
</gene>
<feature type="compositionally biased region" description="Basic residues" evidence="5">
    <location>
        <begin position="614"/>
        <end position="625"/>
    </location>
</feature>
<dbReference type="InParanoid" id="A0A1D3DAR2"/>
<organism evidence="6 7">
    <name type="scientific">Cyclospora cayetanensis</name>
    <dbReference type="NCBI Taxonomy" id="88456"/>
    <lineage>
        <taxon>Eukaryota</taxon>
        <taxon>Sar</taxon>
        <taxon>Alveolata</taxon>
        <taxon>Apicomplexa</taxon>
        <taxon>Conoidasida</taxon>
        <taxon>Coccidia</taxon>
        <taxon>Eucoccidiorida</taxon>
        <taxon>Eimeriorina</taxon>
        <taxon>Eimeriidae</taxon>
        <taxon>Cyclospora</taxon>
    </lineage>
</organism>
<evidence type="ECO:0000256" key="1">
    <source>
        <dbReference type="ARBA" id="ARBA00008361"/>
    </source>
</evidence>
<dbReference type="PANTHER" id="PTHR12176">
    <property type="entry name" value="SAM-DEPENDENT METHYLTRANSFERASE SUPERFAMILY PROTEIN"/>
    <property type="match status" value="1"/>
</dbReference>
<evidence type="ECO:0000256" key="5">
    <source>
        <dbReference type="SAM" id="MobiDB-lite"/>
    </source>
</evidence>
<dbReference type="PANTHER" id="PTHR12176:SF78">
    <property type="entry name" value="EEF1A LYSINE AND N-TERMINAL METHYLTRANSFERASE"/>
    <property type="match status" value="1"/>
</dbReference>
<keyword evidence="3" id="KW-0808">Transferase</keyword>